<dbReference type="EMBL" id="KM101124">
    <property type="protein sequence ID" value="AIM41032.1"/>
    <property type="molecule type" value="Genomic_DNA"/>
</dbReference>
<evidence type="ECO:0000313" key="2">
    <source>
        <dbReference type="Proteomes" id="UP000029348"/>
    </source>
</evidence>
<protein>
    <submittedName>
        <fullName evidence="1">Uncharacterized protein</fullName>
    </submittedName>
</protein>
<sequence>MTGIITAASILFTFAAVFMFGFAHGATTNLARLPGLLSHRAFWWGIANPLGPPRPWWTTQRREQWYAHNGLPWGLQCHCGRKECNRAWSEGVSDRFYVLDCDRCGKTLGWTTNAAFPMCGLTRCTDCMREAIA</sequence>
<gene>
    <name evidence="1" type="primary">85</name>
    <name evidence="1" type="ORF">PBI_SQUIRTY_85</name>
</gene>
<evidence type="ECO:0000313" key="1">
    <source>
        <dbReference type="EMBL" id="AIM41032.1"/>
    </source>
</evidence>
<accession>A0A088F8X6</accession>
<name>A0A088F8X6_9CAUD</name>
<dbReference type="KEGG" id="vg:23679140"/>
<organism evidence="1 2">
    <name type="scientific">Mycobacterium phage Squirty</name>
    <dbReference type="NCBI Taxonomy" id="1527512"/>
    <lineage>
        <taxon>Viruses</taxon>
        <taxon>Duplodnaviria</taxon>
        <taxon>Heunggongvirae</taxon>
        <taxon>Uroviricota</taxon>
        <taxon>Caudoviricetes</taxon>
        <taxon>Gracegardnervirinae</taxon>
        <taxon>Squirtyvirus</taxon>
        <taxon>Squirtyvirus squirty</taxon>
        <taxon>Mycobacterium virus Squirty</taxon>
    </lineage>
</organism>
<reference evidence="1 2" key="1">
    <citation type="submission" date="2014-07" db="EMBL/GenBank/DDBJ databases">
        <authorList>
            <person name="Nurko I."/>
            <person name="Arora N."/>
            <person name="Mosteller S."/>
            <person name="Bari R."/>
            <person name="McNulty L."/>
            <person name="Schmidt T."/>
            <person name="Mehalik H."/>
            <person name="Reinhart E."/>
            <person name="Winders D.C."/>
            <person name="Nootbar H.A."/>
            <person name="Reilly M.A."/>
            <person name="Gough E."/>
            <person name="Gregory S."/>
            <person name="Harbaugh B."/>
            <person name="Kaur B."/>
            <person name="Siesel C."/>
            <person name="Warwar S."/>
            <person name="Breitenberger C.A."/>
            <person name="Daniels C.J."/>
            <person name="Ball S.L."/>
            <person name="Buck G.A."/>
            <person name="Campbell R."/>
            <person name="Carvalho M.R."/>
            <person name="Duckworth R.A."/>
            <person name="Dunn T."/>
            <person name="Halpern C."/>
            <person name="Johnson A."/>
            <person name="Kiflezghi M.G."/>
            <person name="Lee V."/>
            <person name="Loviza R.A."/>
            <person name="Serrano M.G."/>
            <person name="Shah Z.V."/>
            <person name="Sharma K."/>
            <person name="Voegtly L.J."/>
            <person name="Walstead R."/>
            <person name="Wang Y.P."/>
            <person name="Bradley K.W."/>
            <person name="Barker L.P."/>
            <person name="Asai D.J."/>
            <person name="Bowman C.A."/>
            <person name="Russell D.A."/>
            <person name="Pope W.H."/>
            <person name="Jacobs-Sera D."/>
            <person name="Hendrix R.W."/>
            <person name="Hatfull G.F."/>
        </authorList>
    </citation>
    <scope>NUCLEOTIDE SEQUENCE [LARGE SCALE GENOMIC DNA]</scope>
</reference>
<proteinExistence type="predicted"/>
<dbReference type="Proteomes" id="UP000029348">
    <property type="component" value="Segment"/>
</dbReference>
<keyword evidence="2" id="KW-1185">Reference proteome</keyword>
<dbReference type="GeneID" id="23679140"/>
<dbReference type="OrthoDB" id="22661at10239"/>
<dbReference type="RefSeq" id="YP_009124637.1">
    <property type="nucleotide sequence ID" value="NC_026588.1"/>
</dbReference>